<dbReference type="PROSITE" id="PS00070">
    <property type="entry name" value="ALDEHYDE_DEHYDR_CYS"/>
    <property type="match status" value="1"/>
</dbReference>
<evidence type="ECO:0000313" key="11">
    <source>
        <dbReference type="Proteomes" id="UP001589870"/>
    </source>
</evidence>
<gene>
    <name evidence="10" type="primary">pruA</name>
    <name evidence="10" type="ORF">ACFHYQ_00535</name>
</gene>
<dbReference type="InterPro" id="IPR016161">
    <property type="entry name" value="Ald_DH/histidinol_DH"/>
</dbReference>
<organism evidence="10 11">
    <name type="scientific">Sphaerimonospora cavernae</name>
    <dbReference type="NCBI Taxonomy" id="1740611"/>
    <lineage>
        <taxon>Bacteria</taxon>
        <taxon>Bacillati</taxon>
        <taxon>Actinomycetota</taxon>
        <taxon>Actinomycetes</taxon>
        <taxon>Streptosporangiales</taxon>
        <taxon>Streptosporangiaceae</taxon>
        <taxon>Sphaerimonospora</taxon>
    </lineage>
</organism>
<dbReference type="PANTHER" id="PTHR42862:SF1">
    <property type="entry name" value="DELTA-1-PYRROLINE-5-CARBOXYLATE DEHYDROGENASE 2, ISOFORM A-RELATED"/>
    <property type="match status" value="1"/>
</dbReference>
<evidence type="ECO:0000259" key="9">
    <source>
        <dbReference type="Pfam" id="PF00171"/>
    </source>
</evidence>
<name>A0ABV6TX49_9ACTN</name>
<keyword evidence="11" id="KW-1185">Reference proteome</keyword>
<keyword evidence="6" id="KW-0642">Proline metabolism</keyword>
<dbReference type="Gene3D" id="3.40.309.10">
    <property type="entry name" value="Aldehyde Dehydrogenase, Chain A, domain 2"/>
    <property type="match status" value="1"/>
</dbReference>
<proteinExistence type="inferred from homology"/>
<dbReference type="GO" id="GO:0003842">
    <property type="term" value="F:L-glutamate gamma-semialdehyde dehydrogenase activity"/>
    <property type="evidence" value="ECO:0007669"/>
    <property type="project" value="UniProtKB-EC"/>
</dbReference>
<comment type="caution">
    <text evidence="10">The sequence shown here is derived from an EMBL/GenBank/DDBJ whole genome shotgun (WGS) entry which is preliminary data.</text>
</comment>
<dbReference type="InterPro" id="IPR016162">
    <property type="entry name" value="Ald_DH_N"/>
</dbReference>
<comment type="similarity">
    <text evidence="2">Belongs to the aldehyde dehydrogenase family.</text>
</comment>
<dbReference type="InterPro" id="IPR050485">
    <property type="entry name" value="Proline_metab_enzyme"/>
</dbReference>
<evidence type="ECO:0000256" key="6">
    <source>
        <dbReference type="ARBA" id="ARBA00023062"/>
    </source>
</evidence>
<evidence type="ECO:0000256" key="3">
    <source>
        <dbReference type="ARBA" id="ARBA00012884"/>
    </source>
</evidence>
<dbReference type="SUPFAM" id="SSF53720">
    <property type="entry name" value="ALDH-like"/>
    <property type="match status" value="1"/>
</dbReference>
<dbReference type="NCBIfam" id="TIGR01236">
    <property type="entry name" value="D1pyr5carbox1"/>
    <property type="match status" value="1"/>
</dbReference>
<keyword evidence="4 10" id="KW-0560">Oxidoreductase</keyword>
<dbReference type="InterPro" id="IPR005931">
    <property type="entry name" value="P5CDH/ALDH4A1"/>
</dbReference>
<evidence type="ECO:0000256" key="5">
    <source>
        <dbReference type="ARBA" id="ARBA00023027"/>
    </source>
</evidence>
<dbReference type="Pfam" id="PF00171">
    <property type="entry name" value="Aldedh"/>
    <property type="match status" value="1"/>
</dbReference>
<dbReference type="PANTHER" id="PTHR42862">
    <property type="entry name" value="DELTA-1-PYRROLINE-5-CARBOXYLATE DEHYDROGENASE 1, ISOFORM A-RELATED"/>
    <property type="match status" value="1"/>
</dbReference>
<evidence type="ECO:0000256" key="4">
    <source>
        <dbReference type="ARBA" id="ARBA00023002"/>
    </source>
</evidence>
<dbReference type="RefSeq" id="WP_394299047.1">
    <property type="nucleotide sequence ID" value="NZ_JBHMQT010000003.1"/>
</dbReference>
<evidence type="ECO:0000256" key="7">
    <source>
        <dbReference type="ARBA" id="ARBA00032259"/>
    </source>
</evidence>
<evidence type="ECO:0000256" key="8">
    <source>
        <dbReference type="ARBA" id="ARBA00048142"/>
    </source>
</evidence>
<dbReference type="EC" id="1.2.1.88" evidence="3"/>
<evidence type="ECO:0000256" key="1">
    <source>
        <dbReference type="ARBA" id="ARBA00004786"/>
    </source>
</evidence>
<protein>
    <recommendedName>
        <fullName evidence="7">L-glutamate gamma-semialdehyde dehydrogenase</fullName>
        <ecNumber evidence="3">1.2.1.88</ecNumber>
    </recommendedName>
    <alternativeName>
        <fullName evidence="7">L-glutamate gamma-semialdehyde dehydrogenase</fullName>
    </alternativeName>
</protein>
<evidence type="ECO:0000256" key="2">
    <source>
        <dbReference type="ARBA" id="ARBA00009986"/>
    </source>
</evidence>
<sequence>MDAIVNVPVPANEPVYGYAPGSAERAALEARVKELGETRLDLTMTIGGERRMAGGAPIDVVQPHNHTAVLGTTADATAADVRAAIDAALAAGRAWRALPFEERAAVFLKAADLLAGPWRATLNAATMLGQSKSVQQAEIDAACELIDFFRFNVSFARQLLSEQPVSSPGVWNRMEYRPLEGFVLAITPFNFTAIAGNLPASAALMGNVVVWKPSPTQQFAAHFTMRLLEAAGLPPGVINMVTGNGAAVSEVALTHPELSGIHFTGSTATFQHLWRTVGTNIAGYRGYPRLVGETGGKDFVVAHPSASAEVLSTALIRGAFEYQGQKCSAASRAYVPRSLWSRMRDDFVGTAESLAVGDVASDLSAFMGAVIDHRAFAKHREAIDRARATDSINVLTGSYDDSTGYFVKPTILECSDPTDEVFVKEYFGPILAVHVYDDSAYDTVLDQMESIAPYALTGAVIAQDRYAITAATERLRFAAGNFYVNDKPTGAVVGQQPFGGARASGTNDKAGSIFNLIRWVNTRSIKESFVPATDHRYPHMG</sequence>
<dbReference type="Gene3D" id="3.40.605.10">
    <property type="entry name" value="Aldehyde Dehydrogenase, Chain A, domain 1"/>
    <property type="match status" value="1"/>
</dbReference>
<dbReference type="InterPro" id="IPR015590">
    <property type="entry name" value="Aldehyde_DH_dom"/>
</dbReference>
<comment type="pathway">
    <text evidence="1">Amino-acid degradation; L-proline degradation into L-glutamate; L-glutamate from L-proline: step 2/2.</text>
</comment>
<reference evidence="10 11" key="1">
    <citation type="submission" date="2024-09" db="EMBL/GenBank/DDBJ databases">
        <authorList>
            <person name="Sun Q."/>
            <person name="Mori K."/>
        </authorList>
    </citation>
    <scope>NUCLEOTIDE SEQUENCE [LARGE SCALE GENOMIC DNA]</scope>
    <source>
        <strain evidence="10 11">TBRC 1851</strain>
    </source>
</reference>
<accession>A0ABV6TX49</accession>
<keyword evidence="5" id="KW-0520">NAD</keyword>
<dbReference type="EMBL" id="JBHMQT010000003">
    <property type="protein sequence ID" value="MFC0860773.1"/>
    <property type="molecule type" value="Genomic_DNA"/>
</dbReference>
<feature type="domain" description="Aldehyde dehydrogenase" evidence="9">
    <location>
        <begin position="57"/>
        <end position="516"/>
    </location>
</feature>
<evidence type="ECO:0000313" key="10">
    <source>
        <dbReference type="EMBL" id="MFC0860773.1"/>
    </source>
</evidence>
<comment type="catalytic activity">
    <reaction evidence="8">
        <text>L-glutamate 5-semialdehyde + NAD(+) + H2O = L-glutamate + NADH + 2 H(+)</text>
        <dbReference type="Rhea" id="RHEA:30235"/>
        <dbReference type="ChEBI" id="CHEBI:15377"/>
        <dbReference type="ChEBI" id="CHEBI:15378"/>
        <dbReference type="ChEBI" id="CHEBI:29985"/>
        <dbReference type="ChEBI" id="CHEBI:57540"/>
        <dbReference type="ChEBI" id="CHEBI:57945"/>
        <dbReference type="ChEBI" id="CHEBI:58066"/>
        <dbReference type="EC" id="1.2.1.88"/>
    </reaction>
</comment>
<dbReference type="InterPro" id="IPR016163">
    <property type="entry name" value="Ald_DH_C"/>
</dbReference>
<dbReference type="InterPro" id="IPR016160">
    <property type="entry name" value="Ald_DH_CS_CYS"/>
</dbReference>
<dbReference type="Proteomes" id="UP001589870">
    <property type="component" value="Unassembled WGS sequence"/>
</dbReference>